<dbReference type="InterPro" id="IPR010618">
    <property type="entry name" value="RPF"/>
</dbReference>
<proteinExistence type="inferred from homology"/>
<dbReference type="InterPro" id="IPR023346">
    <property type="entry name" value="Lysozyme-like_dom_sf"/>
</dbReference>
<reference evidence="5 6" key="1">
    <citation type="journal article" date="2019" name="Int. J. Syst. Evol. Microbiol.">
        <title>The Global Catalogue of Microorganisms (GCM) 10K type strain sequencing project: providing services to taxonomists for standard genome sequencing and annotation.</title>
        <authorList>
            <consortium name="The Broad Institute Genomics Platform"/>
            <consortium name="The Broad Institute Genome Sequencing Center for Infectious Disease"/>
            <person name="Wu L."/>
            <person name="Ma J."/>
        </authorList>
    </citation>
    <scope>NUCLEOTIDE SEQUENCE [LARGE SCALE GENOMIC DNA]</scope>
    <source>
        <strain evidence="5 6">JCM 14560</strain>
    </source>
</reference>
<dbReference type="RefSeq" id="WP_344469756.1">
    <property type="nucleotide sequence ID" value="NZ_BAAANT010000086.1"/>
</dbReference>
<gene>
    <name evidence="5" type="ORF">GCM10009760_63760</name>
</gene>
<dbReference type="Proteomes" id="UP001422759">
    <property type="component" value="Unassembled WGS sequence"/>
</dbReference>
<evidence type="ECO:0000313" key="6">
    <source>
        <dbReference type="Proteomes" id="UP001422759"/>
    </source>
</evidence>
<dbReference type="CDD" id="cd13925">
    <property type="entry name" value="RPF"/>
    <property type="match status" value="1"/>
</dbReference>
<name>A0ABN1ZN53_9ACTN</name>
<organism evidence="5 6">
    <name type="scientific">Kitasatospora kazusensis</name>
    <dbReference type="NCBI Taxonomy" id="407974"/>
    <lineage>
        <taxon>Bacteria</taxon>
        <taxon>Bacillati</taxon>
        <taxon>Actinomycetota</taxon>
        <taxon>Actinomycetes</taxon>
        <taxon>Kitasatosporales</taxon>
        <taxon>Streptomycetaceae</taxon>
        <taxon>Kitasatospora</taxon>
    </lineage>
</organism>
<evidence type="ECO:0000256" key="3">
    <source>
        <dbReference type="SAM" id="SignalP"/>
    </source>
</evidence>
<dbReference type="Pfam" id="PF06737">
    <property type="entry name" value="Transglycosylas"/>
    <property type="match status" value="1"/>
</dbReference>
<accession>A0ABN1ZN53</accession>
<comment type="caution">
    <text evidence="5">The sequence shown here is derived from an EMBL/GenBank/DDBJ whole genome shotgun (WGS) entry which is preliminary data.</text>
</comment>
<keyword evidence="6" id="KW-1185">Reference proteome</keyword>
<keyword evidence="3" id="KW-0732">Signal</keyword>
<dbReference type="SUPFAM" id="SSF53955">
    <property type="entry name" value="Lysozyme-like"/>
    <property type="match status" value="1"/>
</dbReference>
<evidence type="ECO:0000313" key="5">
    <source>
        <dbReference type="EMBL" id="GAA1501158.1"/>
    </source>
</evidence>
<sequence>MRPILLLALIALTPAPSPAPSPSQPPGAPPASDVIWERLAQCESSGDWRADTGNGYYGGLQIWPPTWREAGGVSFADRPDRATRRQQITVAEEIRREQGWAAWGACARHVGLLSP</sequence>
<dbReference type="EMBL" id="BAAANT010000086">
    <property type="protein sequence ID" value="GAA1501158.1"/>
    <property type="molecule type" value="Genomic_DNA"/>
</dbReference>
<feature type="signal peptide" evidence="3">
    <location>
        <begin position="1"/>
        <end position="19"/>
    </location>
</feature>
<keyword evidence="2" id="KW-0378">Hydrolase</keyword>
<evidence type="ECO:0000256" key="2">
    <source>
        <dbReference type="ARBA" id="ARBA00022801"/>
    </source>
</evidence>
<evidence type="ECO:0000256" key="1">
    <source>
        <dbReference type="ARBA" id="ARBA00010830"/>
    </source>
</evidence>
<comment type="similarity">
    <text evidence="1">Belongs to the transglycosylase family. Rpf subfamily.</text>
</comment>
<protein>
    <recommendedName>
        <fullName evidence="4">Resuscitation-promoting factor core lysozyme-like domain-containing protein</fullName>
    </recommendedName>
</protein>
<feature type="domain" description="Resuscitation-promoting factor core lysozyme-like" evidence="4">
    <location>
        <begin position="32"/>
        <end position="106"/>
    </location>
</feature>
<evidence type="ECO:0000259" key="4">
    <source>
        <dbReference type="Pfam" id="PF06737"/>
    </source>
</evidence>
<dbReference type="Gene3D" id="1.10.530.10">
    <property type="match status" value="1"/>
</dbReference>
<feature type="chain" id="PRO_5046215996" description="Resuscitation-promoting factor core lysozyme-like domain-containing protein" evidence="3">
    <location>
        <begin position="20"/>
        <end position="115"/>
    </location>
</feature>